<evidence type="ECO:0000313" key="2">
    <source>
        <dbReference type="Proteomes" id="UP001642360"/>
    </source>
</evidence>
<dbReference type="PANTHER" id="PTHR37243:SF2">
    <property type="entry name" value="NEGATIVE REGULATOR OF SYSTEMIC ACQUIRED RESISTANCE SNI1"/>
    <property type="match status" value="1"/>
</dbReference>
<proteinExistence type="predicted"/>
<organism evidence="1 2">
    <name type="scientific">Ilex paraguariensis</name>
    <name type="common">yerba mate</name>
    <dbReference type="NCBI Taxonomy" id="185542"/>
    <lineage>
        <taxon>Eukaryota</taxon>
        <taxon>Viridiplantae</taxon>
        <taxon>Streptophyta</taxon>
        <taxon>Embryophyta</taxon>
        <taxon>Tracheophyta</taxon>
        <taxon>Spermatophyta</taxon>
        <taxon>Magnoliopsida</taxon>
        <taxon>eudicotyledons</taxon>
        <taxon>Gunneridae</taxon>
        <taxon>Pentapetalae</taxon>
        <taxon>asterids</taxon>
        <taxon>campanulids</taxon>
        <taxon>Aquifoliales</taxon>
        <taxon>Aquifoliaceae</taxon>
        <taxon>Ilex</taxon>
    </lineage>
</organism>
<dbReference type="InterPro" id="IPR034561">
    <property type="entry name" value="SNI1"/>
</dbReference>
<dbReference type="PANTHER" id="PTHR37243">
    <property type="entry name" value="NEGATIVE REGULATOR OF SYSTEMIC ACQUIRED RESISTANCE SNI1"/>
    <property type="match status" value="1"/>
</dbReference>
<protein>
    <submittedName>
        <fullName evidence="1">Uncharacterized protein</fullName>
    </submittedName>
</protein>
<sequence>MFQAIFQILKDEKSLELIMASYQLLNELYKHFPWVYVPKTKKSESPPASTEQLELLVVEEAWSPFNFGTDYASGEKEEAIKNCSGSLDPSGFHLLIQDLAQVAEKEKSEALATKALGAFLVRSLGRWQPIIRPLLGMPFSPKCYVEIIVLHFYCILKNGDSQIVHQLEECFDEDD</sequence>
<keyword evidence="2" id="KW-1185">Reference proteome</keyword>
<name>A0ABC8S5R5_9AQUA</name>
<accession>A0ABC8S5R5</accession>
<dbReference type="Proteomes" id="UP001642360">
    <property type="component" value="Unassembled WGS sequence"/>
</dbReference>
<evidence type="ECO:0000313" key="1">
    <source>
        <dbReference type="EMBL" id="CAK9152564.1"/>
    </source>
</evidence>
<dbReference type="AlphaFoldDB" id="A0ABC8S5R5"/>
<reference evidence="1 2" key="1">
    <citation type="submission" date="2024-02" db="EMBL/GenBank/DDBJ databases">
        <authorList>
            <person name="Vignale AGUSTIN F."/>
            <person name="Sosa J E."/>
            <person name="Modenutti C."/>
        </authorList>
    </citation>
    <scope>NUCLEOTIDE SEQUENCE [LARGE SCALE GENOMIC DNA]</scope>
</reference>
<gene>
    <name evidence="1" type="ORF">ILEXP_LOCUS20795</name>
</gene>
<comment type="caution">
    <text evidence="1">The sequence shown here is derived from an EMBL/GenBank/DDBJ whole genome shotgun (WGS) entry which is preliminary data.</text>
</comment>
<dbReference type="EMBL" id="CAUOFW020002280">
    <property type="protein sequence ID" value="CAK9152564.1"/>
    <property type="molecule type" value="Genomic_DNA"/>
</dbReference>